<sequence>MPFSPDQIISYLDMCSEEGKRSLQSGMNFRLGRDHSVVLMSVRVGAPYEDQVSDDGQILIYEGHNARKSPETPVPQIVDQPLTNNSGSLTQNGRFYRAAEEHRNEGLRPERVRVYEKIRKGIWVYAGLFLLVDAWTEQSGSRSVCKFKLELSPNQHEGLSVEWQSPTQSPGRMIPSEIKLKVWERDGGRCVRCGAQDDLHLDHIIPFSKGGSSVTDQNIQLLCARHNLEKSDQII</sequence>
<dbReference type="SMART" id="SM00507">
    <property type="entry name" value="HNHc"/>
    <property type="match status" value="1"/>
</dbReference>
<dbReference type="InterPro" id="IPR002711">
    <property type="entry name" value="HNH"/>
</dbReference>
<gene>
    <name evidence="2" type="ORF">METZ01_LOCUS292319</name>
</gene>
<dbReference type="EMBL" id="UINC01088869">
    <property type="protein sequence ID" value="SVC39465.1"/>
    <property type="molecule type" value="Genomic_DNA"/>
</dbReference>
<protein>
    <recommendedName>
        <fullName evidence="1">HNH nuclease domain-containing protein</fullName>
    </recommendedName>
</protein>
<dbReference type="CDD" id="cd00085">
    <property type="entry name" value="HNHc"/>
    <property type="match status" value="1"/>
</dbReference>
<dbReference type="Pfam" id="PF01844">
    <property type="entry name" value="HNH"/>
    <property type="match status" value="1"/>
</dbReference>
<reference evidence="2" key="1">
    <citation type="submission" date="2018-05" db="EMBL/GenBank/DDBJ databases">
        <authorList>
            <person name="Lanie J.A."/>
            <person name="Ng W.-L."/>
            <person name="Kazmierczak K.M."/>
            <person name="Andrzejewski T.M."/>
            <person name="Davidsen T.M."/>
            <person name="Wayne K.J."/>
            <person name="Tettelin H."/>
            <person name="Glass J.I."/>
            <person name="Rusch D."/>
            <person name="Podicherti R."/>
            <person name="Tsui H.-C.T."/>
            <person name="Winkler M.E."/>
        </authorList>
    </citation>
    <scope>NUCLEOTIDE SEQUENCE</scope>
</reference>
<dbReference type="Gene3D" id="2.30.280.10">
    <property type="entry name" value="SRA-YDG"/>
    <property type="match status" value="1"/>
</dbReference>
<dbReference type="InterPro" id="IPR015947">
    <property type="entry name" value="PUA-like_sf"/>
</dbReference>
<dbReference type="InterPro" id="IPR003615">
    <property type="entry name" value="HNH_nuc"/>
</dbReference>
<dbReference type="Gene3D" id="1.10.30.50">
    <property type="match status" value="1"/>
</dbReference>
<dbReference type="InterPro" id="IPR003105">
    <property type="entry name" value="SRA_YDG"/>
</dbReference>
<accession>A0A382LUR2</accession>
<dbReference type="SUPFAM" id="SSF88697">
    <property type="entry name" value="PUA domain-like"/>
    <property type="match status" value="1"/>
</dbReference>
<dbReference type="GO" id="GO:0003676">
    <property type="term" value="F:nucleic acid binding"/>
    <property type="evidence" value="ECO:0007669"/>
    <property type="project" value="InterPro"/>
</dbReference>
<dbReference type="AlphaFoldDB" id="A0A382LUR2"/>
<evidence type="ECO:0000259" key="1">
    <source>
        <dbReference type="SMART" id="SM00507"/>
    </source>
</evidence>
<proteinExistence type="predicted"/>
<organism evidence="2">
    <name type="scientific">marine metagenome</name>
    <dbReference type="NCBI Taxonomy" id="408172"/>
    <lineage>
        <taxon>unclassified sequences</taxon>
        <taxon>metagenomes</taxon>
        <taxon>ecological metagenomes</taxon>
    </lineage>
</organism>
<dbReference type="GO" id="GO:0004519">
    <property type="term" value="F:endonuclease activity"/>
    <property type="evidence" value="ECO:0007669"/>
    <property type="project" value="InterPro"/>
</dbReference>
<name>A0A382LUR2_9ZZZZ</name>
<feature type="domain" description="HNH nuclease" evidence="1">
    <location>
        <begin position="177"/>
        <end position="228"/>
    </location>
</feature>
<dbReference type="GO" id="GO:0008270">
    <property type="term" value="F:zinc ion binding"/>
    <property type="evidence" value="ECO:0007669"/>
    <property type="project" value="InterPro"/>
</dbReference>
<dbReference type="Pfam" id="PF02182">
    <property type="entry name" value="SAD_SRA"/>
    <property type="match status" value="1"/>
</dbReference>
<evidence type="ECO:0000313" key="2">
    <source>
        <dbReference type="EMBL" id="SVC39465.1"/>
    </source>
</evidence>
<dbReference type="InterPro" id="IPR036987">
    <property type="entry name" value="SRA-YDG_sf"/>
</dbReference>